<comment type="caution">
    <text evidence="1">The sequence shown here is derived from an EMBL/GenBank/DDBJ whole genome shotgun (WGS) entry which is preliminary data.</text>
</comment>
<organism evidence="1 2">
    <name type="scientific">Paenirhodobacter populi</name>
    <dbReference type="NCBI Taxonomy" id="2306993"/>
    <lineage>
        <taxon>Bacteria</taxon>
        <taxon>Pseudomonadati</taxon>
        <taxon>Pseudomonadota</taxon>
        <taxon>Alphaproteobacteria</taxon>
        <taxon>Rhodobacterales</taxon>
        <taxon>Rhodobacter group</taxon>
        <taxon>Paenirhodobacter</taxon>
    </lineage>
</organism>
<reference evidence="1 2" key="2">
    <citation type="submission" date="2019-01" db="EMBL/GenBank/DDBJ databases">
        <authorList>
            <person name="Li Y."/>
        </authorList>
    </citation>
    <scope>NUCLEOTIDE SEQUENCE [LARGE SCALE GENOMIC DNA]</scope>
    <source>
        <strain evidence="1 2">SK2B-1</strain>
    </source>
</reference>
<reference evidence="1 2" key="1">
    <citation type="submission" date="2019-01" db="EMBL/GenBank/DDBJ databases">
        <title>Sinorhodobacter populi sp. nov. isolated from the symptomatic bark tissue of Populus euramericana canker.</title>
        <authorList>
            <person name="Xu G."/>
        </authorList>
    </citation>
    <scope>NUCLEOTIDE SEQUENCE [LARGE SCALE GENOMIC DNA]</scope>
    <source>
        <strain evidence="1 2">SK2B-1</strain>
    </source>
</reference>
<evidence type="ECO:0000313" key="2">
    <source>
        <dbReference type="Proteomes" id="UP000284476"/>
    </source>
</evidence>
<dbReference type="InterPro" id="IPR023982">
    <property type="entry name" value="CHP04029_CMD-like"/>
</dbReference>
<dbReference type="SUPFAM" id="SSF69118">
    <property type="entry name" value="AhpD-like"/>
    <property type="match status" value="1"/>
</dbReference>
<dbReference type="Proteomes" id="UP000284476">
    <property type="component" value="Unassembled WGS sequence"/>
</dbReference>
<protein>
    <submittedName>
        <fullName evidence="1">CMD domain protein</fullName>
    </submittedName>
</protein>
<accession>A0A443JAF5</accession>
<evidence type="ECO:0000313" key="1">
    <source>
        <dbReference type="EMBL" id="RWR17468.1"/>
    </source>
</evidence>
<dbReference type="Gene3D" id="1.20.1290.10">
    <property type="entry name" value="AhpD-like"/>
    <property type="match status" value="1"/>
</dbReference>
<proteinExistence type="predicted"/>
<gene>
    <name evidence="1" type="ORF">D2T30_18860</name>
</gene>
<dbReference type="NCBIfam" id="TIGR04029">
    <property type="entry name" value="CMD_Avi_7170"/>
    <property type="match status" value="1"/>
</dbReference>
<dbReference type="AlphaFoldDB" id="A0A443JAF5"/>
<dbReference type="EMBL" id="SAUZ01000027">
    <property type="protein sequence ID" value="RWR17468.1"/>
    <property type="molecule type" value="Genomic_DNA"/>
</dbReference>
<sequence length="206" mass="21336">MTGASVSNRTLIETLARIPEGSAIAGAYAQRSDARAQAELSYRLLLSPQDEGPVGLTERYAVAAFVAALYGEPATRDHYAGLLRGAAPDLADGIAAEARSAAASGPWGHFPAGPLSVEDQPGTGWEATPERVAQYGARLAAALAHTHLLVLHPRDSSPEALAALLTAGWDEDGIVVLSQLVAFVSFQIRVVAGFSALVAARAKTPA</sequence>
<name>A0A443JAF5_9RHOB</name>
<dbReference type="InterPro" id="IPR029032">
    <property type="entry name" value="AhpD-like"/>
</dbReference>